<comment type="caution">
    <text evidence="1">The sequence shown here is derived from an EMBL/GenBank/DDBJ whole genome shotgun (WGS) entry which is preliminary data.</text>
</comment>
<dbReference type="Proteomes" id="UP001164539">
    <property type="component" value="Chromosome 1"/>
</dbReference>
<protein>
    <submittedName>
        <fullName evidence="1">Vicilin-like protein</fullName>
    </submittedName>
</protein>
<name>A0ACC1YXX3_MELAZ</name>
<evidence type="ECO:0000313" key="1">
    <source>
        <dbReference type="EMBL" id="KAJ4727440.1"/>
    </source>
</evidence>
<reference evidence="1 2" key="1">
    <citation type="journal article" date="2023" name="Science">
        <title>Complex scaffold remodeling in plant triterpene biosynthesis.</title>
        <authorList>
            <person name="De La Pena R."/>
            <person name="Hodgson H."/>
            <person name="Liu J.C."/>
            <person name="Stephenson M.J."/>
            <person name="Martin A.C."/>
            <person name="Owen C."/>
            <person name="Harkess A."/>
            <person name="Leebens-Mack J."/>
            <person name="Jimenez L.E."/>
            <person name="Osbourn A."/>
            <person name="Sattely E.S."/>
        </authorList>
    </citation>
    <scope>NUCLEOTIDE SEQUENCE [LARGE SCALE GENOMIC DNA]</scope>
    <source>
        <strain evidence="2">cv. JPN11</strain>
        <tissue evidence="1">Leaf</tissue>
    </source>
</reference>
<sequence>MAMNRKLCLTVFLLSVLVLCAGLALAEKDPELQQCRHQCKVQRQFDGEQKERCLRKCEDYYKEKRQREQEREGERTEEEWGGGSREEQNTDEPEKHMRQCQKQCDRQEGAQQRMLCRLRCQEKYRREKEGEREHNKHKKESREEEEQQQEEEENPYVFEQHHFISRVKSEHGQIVVLPKFTQRSKLLRGLENYRLGIIVANPQTFLTPSHLDADGVFFVSWGRGTITLIRENNRESYNVQCGDIIVIRAGTPFYVVNPDDNEKLYIVQFVRPINLPGHYEAFHGAGGENPESFLTAFSWEILEAAFKTPRDRLERLFSEQDQGVIMRGSKEQIRALSQSEEGPSIWPFAGESRSSFNLFKKRPSQSNNYGKLFEVDYNDFRPLEDLDIMVSYANMTKGAMAAPFYNSRATKVAVVIAGEGYIEIACPHISGSSRKTSGSATYQKIRSRIRTDTVVVVPAGHPVVTVASGNQNLEAVCFEINAEGNIRYPLAGRRNIFKVMEREAKELAFNTKGEEVERIFTKQDQEFFFPGPKWQHQQEGRAYE</sequence>
<organism evidence="1 2">
    <name type="scientific">Melia azedarach</name>
    <name type="common">Chinaberry tree</name>
    <dbReference type="NCBI Taxonomy" id="155640"/>
    <lineage>
        <taxon>Eukaryota</taxon>
        <taxon>Viridiplantae</taxon>
        <taxon>Streptophyta</taxon>
        <taxon>Embryophyta</taxon>
        <taxon>Tracheophyta</taxon>
        <taxon>Spermatophyta</taxon>
        <taxon>Magnoliopsida</taxon>
        <taxon>eudicotyledons</taxon>
        <taxon>Gunneridae</taxon>
        <taxon>Pentapetalae</taxon>
        <taxon>rosids</taxon>
        <taxon>malvids</taxon>
        <taxon>Sapindales</taxon>
        <taxon>Meliaceae</taxon>
        <taxon>Melia</taxon>
    </lineage>
</organism>
<dbReference type="EMBL" id="CM051394">
    <property type="protein sequence ID" value="KAJ4727440.1"/>
    <property type="molecule type" value="Genomic_DNA"/>
</dbReference>
<gene>
    <name evidence="1" type="ORF">OWV82_000539</name>
</gene>
<keyword evidence="2" id="KW-1185">Reference proteome</keyword>
<accession>A0ACC1YXX3</accession>
<evidence type="ECO:0000313" key="2">
    <source>
        <dbReference type="Proteomes" id="UP001164539"/>
    </source>
</evidence>
<proteinExistence type="predicted"/>